<name>A0A1M5Y0Q0_9BRAD</name>
<evidence type="ECO:0000256" key="1">
    <source>
        <dbReference type="ARBA" id="ARBA00022714"/>
    </source>
</evidence>
<reference evidence="5 6" key="1">
    <citation type="submission" date="2016-11" db="EMBL/GenBank/DDBJ databases">
        <authorList>
            <person name="Jaros S."/>
            <person name="Januszkiewicz K."/>
            <person name="Wedrychowicz H."/>
        </authorList>
    </citation>
    <scope>NUCLEOTIDE SEQUENCE [LARGE SCALE GENOMIC DNA]</scope>
    <source>
        <strain evidence="5 6">GAS138</strain>
    </source>
</reference>
<accession>A0A1M5Y0Q0</accession>
<dbReference type="InterPro" id="IPR052371">
    <property type="entry name" value="BFD-associated_ferredoxin"/>
</dbReference>
<keyword evidence="3" id="KW-0408">Iron</keyword>
<gene>
    <name evidence="5" type="ORF">SAMN05443248_7785</name>
</gene>
<dbReference type="Gene3D" id="1.10.10.1100">
    <property type="entry name" value="BFD-like [2Fe-2S]-binding domain"/>
    <property type="match status" value="1"/>
</dbReference>
<evidence type="ECO:0000256" key="3">
    <source>
        <dbReference type="ARBA" id="ARBA00023004"/>
    </source>
</evidence>
<dbReference type="EMBL" id="LT670817">
    <property type="protein sequence ID" value="SHI05404.1"/>
    <property type="molecule type" value="Genomic_DNA"/>
</dbReference>
<evidence type="ECO:0000256" key="2">
    <source>
        <dbReference type="ARBA" id="ARBA00022723"/>
    </source>
</evidence>
<dbReference type="PANTHER" id="PTHR37424:SF1">
    <property type="entry name" value="BACTERIOFERRITIN-ASSOCIATED FERREDOXIN"/>
    <property type="match status" value="1"/>
</dbReference>
<dbReference type="PANTHER" id="PTHR37424">
    <property type="entry name" value="BACTERIOFERRITIN-ASSOCIATED FERREDOXIN"/>
    <property type="match status" value="1"/>
</dbReference>
<dbReference type="AlphaFoldDB" id="A0A1M5Y0Q0"/>
<proteinExistence type="predicted"/>
<keyword evidence="1" id="KW-0001">2Fe-2S</keyword>
<dbReference type="InterPro" id="IPR041854">
    <property type="entry name" value="BFD-like_2Fe2S-bd_dom_sf"/>
</dbReference>
<evidence type="ECO:0000313" key="6">
    <source>
        <dbReference type="Proteomes" id="UP000189796"/>
    </source>
</evidence>
<dbReference type="Proteomes" id="UP000189796">
    <property type="component" value="Chromosome I"/>
</dbReference>
<keyword evidence="2" id="KW-0479">Metal-binding</keyword>
<evidence type="ECO:0000256" key="4">
    <source>
        <dbReference type="ARBA" id="ARBA00023014"/>
    </source>
</evidence>
<dbReference type="GO" id="GO:0046872">
    <property type="term" value="F:metal ion binding"/>
    <property type="evidence" value="ECO:0007669"/>
    <property type="project" value="UniProtKB-KW"/>
</dbReference>
<evidence type="ECO:0000313" key="5">
    <source>
        <dbReference type="EMBL" id="SHI05404.1"/>
    </source>
</evidence>
<keyword evidence="4" id="KW-0411">Iron-sulfur</keyword>
<protein>
    <submittedName>
        <fullName evidence="5">Bacterioferritin-associated ferredoxin</fullName>
    </submittedName>
</protein>
<sequence length="66" mass="7051">MIVCSCNILSDHDVRSAVRASEDDLPCNAKQVYGCLGCSAECGRCARTIKTIIDQAIDLCASTSVR</sequence>
<organism evidence="5 6">
    <name type="scientific">Bradyrhizobium erythrophlei</name>
    <dbReference type="NCBI Taxonomy" id="1437360"/>
    <lineage>
        <taxon>Bacteria</taxon>
        <taxon>Pseudomonadati</taxon>
        <taxon>Pseudomonadota</taxon>
        <taxon>Alphaproteobacteria</taxon>
        <taxon>Hyphomicrobiales</taxon>
        <taxon>Nitrobacteraceae</taxon>
        <taxon>Bradyrhizobium</taxon>
    </lineage>
</organism>
<dbReference type="OrthoDB" id="7428628at2"/>
<dbReference type="GO" id="GO:0051537">
    <property type="term" value="F:2 iron, 2 sulfur cluster binding"/>
    <property type="evidence" value="ECO:0007669"/>
    <property type="project" value="UniProtKB-KW"/>
</dbReference>